<name>A0AA34XJR1_LACLC</name>
<dbReference type="RefSeq" id="WP_063284065.1">
    <property type="nucleotide sequence ID" value="NZ_CP016737.2"/>
</dbReference>
<dbReference type="Proteomes" id="UP000192161">
    <property type="component" value="Plasmid pJM3A"/>
</dbReference>
<dbReference type="InterPro" id="IPR002925">
    <property type="entry name" value="Dienelactn_hydro"/>
</dbReference>
<keyword evidence="2" id="KW-0614">Plasmid</keyword>
<feature type="domain" description="Dienelactone hydrolase" evidence="1">
    <location>
        <begin position="2"/>
        <end position="200"/>
    </location>
</feature>
<gene>
    <name evidence="2" type="ORF">LLJM3_03800</name>
</gene>
<keyword evidence="2" id="KW-0378">Hydrolase</keyword>
<proteinExistence type="predicted"/>
<dbReference type="EMBL" id="CP016737">
    <property type="protein sequence ID" value="ARE22036.1"/>
    <property type="molecule type" value="Genomic_DNA"/>
</dbReference>
<dbReference type="Gene3D" id="3.40.50.1820">
    <property type="entry name" value="alpha/beta hydrolase"/>
    <property type="match status" value="1"/>
</dbReference>
<geneLocation type="plasmid" evidence="2 3">
    <name>pJM3A</name>
</geneLocation>
<accession>A0AA34XJR1</accession>
<dbReference type="SUPFAM" id="SSF53474">
    <property type="entry name" value="alpha/beta-Hydrolases"/>
    <property type="match status" value="1"/>
</dbReference>
<organism evidence="2 3">
    <name type="scientific">Lactococcus lactis subsp. cremoris</name>
    <name type="common">Streptococcus cremoris</name>
    <dbReference type="NCBI Taxonomy" id="1359"/>
    <lineage>
        <taxon>Bacteria</taxon>
        <taxon>Bacillati</taxon>
        <taxon>Bacillota</taxon>
        <taxon>Bacilli</taxon>
        <taxon>Lactobacillales</taxon>
        <taxon>Streptococcaceae</taxon>
        <taxon>Lactococcus</taxon>
    </lineage>
</organism>
<sequence>MKPIVFIYHSVLGIRGSELNLSEVIKKEGFDVIIPDLYEGKKFDDYKTAMAFLGTFGEDGLEKKAYAMFEEEHKKNGKKPVIFIGFSNGCNLAEWLSLKIPETVGTILLHGGMPVKMFGYEGWPSNLPIQIHYSKEDPWKLEDEEILQEFLNEIENSGAKLEFYEYEGEGYLFSDPELLLEYNDIETQNMYEKVKGFLSNF</sequence>
<reference evidence="2 3" key="1">
    <citation type="journal article" date="2017" name="BMC Genomics">
        <title>Comparative and functional genomics of the Lactococcus lactis taxon; insights into evolution and niche adaptation.</title>
        <authorList>
            <person name="Kelleher P."/>
            <person name="Bottacini F."/>
            <person name="Mahony J."/>
            <person name="Kilcawley K.N."/>
            <person name="van Sinderen D."/>
        </authorList>
    </citation>
    <scope>NUCLEOTIDE SEQUENCE [LARGE SCALE GENOMIC DNA]</scope>
    <source>
        <strain evidence="2 3">JM3</strain>
    </source>
</reference>
<dbReference type="GO" id="GO:0016787">
    <property type="term" value="F:hydrolase activity"/>
    <property type="evidence" value="ECO:0007669"/>
    <property type="project" value="UniProtKB-KW"/>
</dbReference>
<dbReference type="AlphaFoldDB" id="A0AA34XJR1"/>
<dbReference type="PANTHER" id="PTHR46623:SF6">
    <property type="entry name" value="ALPHA_BETA-HYDROLASES SUPERFAMILY PROTEIN"/>
    <property type="match status" value="1"/>
</dbReference>
<dbReference type="Pfam" id="PF01738">
    <property type="entry name" value="DLH"/>
    <property type="match status" value="1"/>
</dbReference>
<protein>
    <submittedName>
        <fullName evidence="2">Dienelactone hydrolase family protein</fullName>
    </submittedName>
</protein>
<evidence type="ECO:0000259" key="1">
    <source>
        <dbReference type="Pfam" id="PF01738"/>
    </source>
</evidence>
<dbReference type="PANTHER" id="PTHR46623">
    <property type="entry name" value="CARBOXYMETHYLENEBUTENOLIDASE-RELATED"/>
    <property type="match status" value="1"/>
</dbReference>
<evidence type="ECO:0000313" key="3">
    <source>
        <dbReference type="Proteomes" id="UP000192161"/>
    </source>
</evidence>
<dbReference type="InterPro" id="IPR029058">
    <property type="entry name" value="AB_hydrolase_fold"/>
</dbReference>
<evidence type="ECO:0000313" key="2">
    <source>
        <dbReference type="EMBL" id="ARE22036.1"/>
    </source>
</evidence>
<dbReference type="InterPro" id="IPR051049">
    <property type="entry name" value="Dienelactone_hydrolase-like"/>
</dbReference>